<gene>
    <name evidence="1" type="ORF">EVB89_009</name>
</gene>
<keyword evidence="2" id="KW-1185">Reference proteome</keyword>
<proteinExistence type="predicted"/>
<evidence type="ECO:0000313" key="2">
    <source>
        <dbReference type="Proteomes" id="UP000617684"/>
    </source>
</evidence>
<evidence type="ECO:0000313" key="1">
    <source>
        <dbReference type="EMBL" id="QIG70472.1"/>
    </source>
</evidence>
<organism evidence="1 2">
    <name type="scientific">Rhizobium phage RHph_N38</name>
    <dbReference type="NCBI Taxonomy" id="2509750"/>
    <lineage>
        <taxon>Viruses</taxon>
        <taxon>Duplodnaviria</taxon>
        <taxon>Heunggongvirae</taxon>
        <taxon>Uroviricota</taxon>
        <taxon>Caudoviricetes</taxon>
        <taxon>Schitoviridae</taxon>
        <taxon>Demetervirinae</taxon>
        <taxon>Cyamitesvirus</taxon>
        <taxon>Cyamitesvirus N38</taxon>
    </lineage>
</organism>
<protein>
    <submittedName>
        <fullName evidence="1">Uncharacterized protein</fullName>
    </submittedName>
</protein>
<accession>A0A7S5R3E9</accession>
<name>A0A7S5R3E9_9CAUD</name>
<sequence>MGTKDDYTTHSEARQALFELQRYARDLGVSLESVIQSLIREDMQEEEARRKILYARVV</sequence>
<reference evidence="1" key="1">
    <citation type="submission" date="2020-01" db="EMBL/GenBank/DDBJ databases">
        <title>Patterns of diversity and host range of bacteriophage communities associated with bean-nodulatin bacteria.</title>
        <authorList>
            <person name="Vann Cauwenberghe J."/>
            <person name="Santamaria R.I."/>
            <person name="Bustos P."/>
            <person name="Juarez S."/>
            <person name="Gonzalez V."/>
        </authorList>
    </citation>
    <scope>NUCLEOTIDE SEQUENCE</scope>
</reference>
<dbReference type="Proteomes" id="UP000617684">
    <property type="component" value="Segment"/>
</dbReference>
<dbReference type="EMBL" id="MN988517">
    <property type="protein sequence ID" value="QIG70472.1"/>
    <property type="molecule type" value="Genomic_DNA"/>
</dbReference>